<dbReference type="AlphaFoldDB" id="A0A7K1Y621"/>
<sequence length="265" mass="29427">MKTKLQLFSIIFFSFIATKGFSQKIASDVIVNSTAPQQVKVDGKSTEWGDSLKYYNPQSKISYDLANDDQNIYLVIKSSDKQTTTKILVGGISFSVNINGKKKLGPTVTFPILDKAALRANPPQKSKPDSVQLRNQILSNIKEIKVSGMKEIVDGSISLQNEYGIRAAVGYDEKNNLIYELAVPLQQFELESSSENVLACNIKINGFTGPQVPNQNNNNPNYGNRGMYGGMYGNGMRYPSGYSNRNPLFQATDFWIKATLIKQNK</sequence>
<dbReference type="RefSeq" id="WP_160843054.1">
    <property type="nucleotide sequence ID" value="NZ_WVHT01000001.1"/>
</dbReference>
<evidence type="ECO:0000313" key="1">
    <source>
        <dbReference type="EMBL" id="MXV49890.1"/>
    </source>
</evidence>
<protein>
    <submittedName>
        <fullName evidence="1">Uncharacterized protein</fullName>
    </submittedName>
</protein>
<accession>A0A7K1Y621</accession>
<dbReference type="EMBL" id="WVHT01000001">
    <property type="protein sequence ID" value="MXV49890.1"/>
    <property type="molecule type" value="Genomic_DNA"/>
</dbReference>
<gene>
    <name evidence="1" type="ORF">GS399_02825</name>
</gene>
<reference evidence="1 2" key="1">
    <citation type="submission" date="2019-11" db="EMBL/GenBank/DDBJ databases">
        <title>Pedobacter sp. HMF7647 Genome sequencing and assembly.</title>
        <authorList>
            <person name="Kang H."/>
            <person name="Kim H."/>
            <person name="Joh K."/>
        </authorList>
    </citation>
    <scope>NUCLEOTIDE SEQUENCE [LARGE SCALE GENOMIC DNA]</scope>
    <source>
        <strain evidence="1 2">HMF7647</strain>
    </source>
</reference>
<comment type="caution">
    <text evidence="1">The sequence shown here is derived from an EMBL/GenBank/DDBJ whole genome shotgun (WGS) entry which is preliminary data.</text>
</comment>
<evidence type="ECO:0000313" key="2">
    <source>
        <dbReference type="Proteomes" id="UP000466586"/>
    </source>
</evidence>
<organism evidence="1 2">
    <name type="scientific">Hufsiella arboris</name>
    <dbReference type="NCBI Taxonomy" id="2695275"/>
    <lineage>
        <taxon>Bacteria</taxon>
        <taxon>Pseudomonadati</taxon>
        <taxon>Bacteroidota</taxon>
        <taxon>Sphingobacteriia</taxon>
        <taxon>Sphingobacteriales</taxon>
        <taxon>Sphingobacteriaceae</taxon>
        <taxon>Hufsiella</taxon>
    </lineage>
</organism>
<keyword evidence="2" id="KW-1185">Reference proteome</keyword>
<dbReference type="Proteomes" id="UP000466586">
    <property type="component" value="Unassembled WGS sequence"/>
</dbReference>
<proteinExistence type="predicted"/>
<name>A0A7K1Y621_9SPHI</name>